<sequence length="107" mass="12742">MYWSAMYTERSENFKRAFIPIEDIKTQGSFLPLFCQMDANNRIKQQKRVISSDKHQFLSNSVAYECFIYSGNYYCKKFCDKVYFIYANTSDLHVEHLSDLPLIKRIV</sequence>
<name>A0A0V1HYY0_9BILA</name>
<dbReference type="EMBL" id="JYDP01000018">
    <property type="protein sequence ID" value="KRZ15364.1"/>
    <property type="molecule type" value="Genomic_DNA"/>
</dbReference>
<gene>
    <name evidence="1" type="ORF">T11_6004</name>
</gene>
<dbReference type="AlphaFoldDB" id="A0A0V1HYY0"/>
<protein>
    <submittedName>
        <fullName evidence="1">Uncharacterized protein</fullName>
    </submittedName>
</protein>
<dbReference type="Proteomes" id="UP000055024">
    <property type="component" value="Unassembled WGS sequence"/>
</dbReference>
<comment type="caution">
    <text evidence="1">The sequence shown here is derived from an EMBL/GenBank/DDBJ whole genome shotgun (WGS) entry which is preliminary data.</text>
</comment>
<proteinExistence type="predicted"/>
<evidence type="ECO:0000313" key="1">
    <source>
        <dbReference type="EMBL" id="KRZ15364.1"/>
    </source>
</evidence>
<accession>A0A0V1HYY0</accession>
<keyword evidence="2" id="KW-1185">Reference proteome</keyword>
<organism evidence="1 2">
    <name type="scientific">Trichinella zimbabwensis</name>
    <dbReference type="NCBI Taxonomy" id="268475"/>
    <lineage>
        <taxon>Eukaryota</taxon>
        <taxon>Metazoa</taxon>
        <taxon>Ecdysozoa</taxon>
        <taxon>Nematoda</taxon>
        <taxon>Enoplea</taxon>
        <taxon>Dorylaimia</taxon>
        <taxon>Trichinellida</taxon>
        <taxon>Trichinellidae</taxon>
        <taxon>Trichinella</taxon>
    </lineage>
</organism>
<dbReference type="OrthoDB" id="10538206at2759"/>
<evidence type="ECO:0000313" key="2">
    <source>
        <dbReference type="Proteomes" id="UP000055024"/>
    </source>
</evidence>
<reference evidence="1 2" key="1">
    <citation type="submission" date="2015-01" db="EMBL/GenBank/DDBJ databases">
        <title>Evolution of Trichinella species and genotypes.</title>
        <authorList>
            <person name="Korhonen P.K."/>
            <person name="Edoardo P."/>
            <person name="Giuseppe L.R."/>
            <person name="Gasser R.B."/>
        </authorList>
    </citation>
    <scope>NUCLEOTIDE SEQUENCE [LARGE SCALE GENOMIC DNA]</scope>
    <source>
        <strain evidence="1">ISS1029</strain>
    </source>
</reference>